<evidence type="ECO:0000256" key="2">
    <source>
        <dbReference type="ARBA" id="ARBA00023186"/>
    </source>
</evidence>
<dbReference type="NCBIfam" id="NF001531">
    <property type="entry name" value="PRK00364.2-2"/>
    <property type="match status" value="1"/>
</dbReference>
<comment type="similarity">
    <text evidence="1 3 4">Belongs to the GroES chaperonin family.</text>
</comment>
<accession>A0A2S8F4C3</accession>
<dbReference type="Gene3D" id="2.30.33.40">
    <property type="entry name" value="GroES chaperonin"/>
    <property type="match status" value="1"/>
</dbReference>
<evidence type="ECO:0000256" key="4">
    <source>
        <dbReference type="RuleBase" id="RU000535"/>
    </source>
</evidence>
<dbReference type="InterPro" id="IPR011032">
    <property type="entry name" value="GroES-like_sf"/>
</dbReference>
<comment type="subunit">
    <text evidence="3">Heptamer of 7 subunits arranged in a ring. Interacts with the chaperonin GroEL.</text>
</comment>
<name>A0A2S8F4C3_9BACT</name>
<comment type="function">
    <text evidence="3 4">Together with the chaperonin GroEL, plays an essential role in assisting protein folding. The GroEL-GroES system forms a nano-cage that allows encapsulation of the non-native substrate proteins and provides a physical environment optimized to promote and accelerate protein folding. GroES binds to the apical surface of the GroEL ring, thereby capping the opening of the GroEL channel.</text>
</comment>
<gene>
    <name evidence="3" type="primary">groES</name>
    <name evidence="3" type="synonym">groS</name>
    <name evidence="5" type="ORF">C5Y98_27495</name>
</gene>
<dbReference type="GO" id="GO:0005524">
    <property type="term" value="F:ATP binding"/>
    <property type="evidence" value="ECO:0007669"/>
    <property type="project" value="InterPro"/>
</dbReference>
<evidence type="ECO:0000313" key="5">
    <source>
        <dbReference type="EMBL" id="PQO27006.1"/>
    </source>
</evidence>
<dbReference type="GO" id="GO:0005737">
    <property type="term" value="C:cytoplasm"/>
    <property type="evidence" value="ECO:0007669"/>
    <property type="project" value="UniProtKB-SubCell"/>
</dbReference>
<protein>
    <recommendedName>
        <fullName evidence="3">Co-chaperonin GroES</fullName>
    </recommendedName>
    <alternativeName>
        <fullName evidence="3">10 kDa chaperonin</fullName>
    </alternativeName>
    <alternativeName>
        <fullName evidence="3">Chaperonin-10</fullName>
        <shortName evidence="3">Cpn10</shortName>
    </alternativeName>
</protein>
<dbReference type="CDD" id="cd00320">
    <property type="entry name" value="cpn10"/>
    <property type="match status" value="1"/>
</dbReference>
<dbReference type="GO" id="GO:0051087">
    <property type="term" value="F:protein-folding chaperone binding"/>
    <property type="evidence" value="ECO:0007669"/>
    <property type="project" value="TreeGrafter"/>
</dbReference>
<evidence type="ECO:0000256" key="3">
    <source>
        <dbReference type="HAMAP-Rule" id="MF_00580"/>
    </source>
</evidence>
<dbReference type="InterPro" id="IPR020818">
    <property type="entry name" value="Chaperonin_GroES"/>
</dbReference>
<dbReference type="SMART" id="SM00883">
    <property type="entry name" value="Cpn10"/>
    <property type="match status" value="1"/>
</dbReference>
<comment type="caution">
    <text evidence="5">The sequence shown here is derived from an EMBL/GenBank/DDBJ whole genome shotgun (WGS) entry which is preliminary data.</text>
</comment>
<dbReference type="EMBL" id="PUIB01000028">
    <property type="protein sequence ID" value="PQO27006.1"/>
    <property type="molecule type" value="Genomic_DNA"/>
</dbReference>
<dbReference type="PANTHER" id="PTHR10772">
    <property type="entry name" value="10 KDA HEAT SHOCK PROTEIN"/>
    <property type="match status" value="1"/>
</dbReference>
<dbReference type="AlphaFoldDB" id="A0A2S8F4C3"/>
<dbReference type="GO" id="GO:0044183">
    <property type="term" value="F:protein folding chaperone"/>
    <property type="evidence" value="ECO:0007669"/>
    <property type="project" value="InterPro"/>
</dbReference>
<dbReference type="InterPro" id="IPR037124">
    <property type="entry name" value="Chaperonin_GroES_sf"/>
</dbReference>
<proteinExistence type="inferred from homology"/>
<evidence type="ECO:0000313" key="6">
    <source>
        <dbReference type="Proteomes" id="UP000239388"/>
    </source>
</evidence>
<dbReference type="FunFam" id="2.30.33.40:FF:000001">
    <property type="entry name" value="10 kDa chaperonin"/>
    <property type="match status" value="1"/>
</dbReference>
<dbReference type="RefSeq" id="WP_105359469.1">
    <property type="nucleotide sequence ID" value="NZ_PUIB01000028.1"/>
</dbReference>
<dbReference type="HAMAP" id="MF_00580">
    <property type="entry name" value="CH10"/>
    <property type="match status" value="1"/>
</dbReference>
<comment type="subcellular location">
    <subcellularLocation>
        <location evidence="3">Cytoplasm</location>
    </subcellularLocation>
</comment>
<dbReference type="Pfam" id="PF00166">
    <property type="entry name" value="Cpn10"/>
    <property type="match status" value="1"/>
</dbReference>
<keyword evidence="2 3" id="KW-0143">Chaperone</keyword>
<dbReference type="SUPFAM" id="SSF50129">
    <property type="entry name" value="GroES-like"/>
    <property type="match status" value="1"/>
</dbReference>
<dbReference type="PRINTS" id="PR00297">
    <property type="entry name" value="CHAPERONIN10"/>
</dbReference>
<dbReference type="NCBIfam" id="NF001533">
    <property type="entry name" value="PRK00364.2-4"/>
    <property type="match status" value="1"/>
</dbReference>
<sequence>MKVVPLGANVVVRRMESEETTAGGIVLPGSAQEKMKLGRVLSVGDGHVLKDGTKSPLSVKEGDQVFFSGWAGTEIKVEGEELLIMAEGDILAIRS</sequence>
<dbReference type="GO" id="GO:0046872">
    <property type="term" value="F:metal ion binding"/>
    <property type="evidence" value="ECO:0007669"/>
    <property type="project" value="TreeGrafter"/>
</dbReference>
<dbReference type="PANTHER" id="PTHR10772:SF58">
    <property type="entry name" value="CO-CHAPERONIN GROES"/>
    <property type="match status" value="1"/>
</dbReference>
<reference evidence="5 6" key="1">
    <citation type="submission" date="2018-02" db="EMBL/GenBank/DDBJ databases">
        <title>Comparative genomes isolates from brazilian mangrove.</title>
        <authorList>
            <person name="Araujo J.E."/>
            <person name="Taketani R.G."/>
            <person name="Silva M.C.P."/>
            <person name="Loureco M.V."/>
            <person name="Andreote F.D."/>
        </authorList>
    </citation>
    <scope>NUCLEOTIDE SEQUENCE [LARGE SCALE GENOMIC DNA]</scope>
    <source>
        <strain evidence="5 6">NAP PRIS-MGV</strain>
    </source>
</reference>
<dbReference type="OrthoDB" id="9806791at2"/>
<keyword evidence="3" id="KW-0963">Cytoplasm</keyword>
<organism evidence="5 6">
    <name type="scientific">Blastopirellula marina</name>
    <dbReference type="NCBI Taxonomy" id="124"/>
    <lineage>
        <taxon>Bacteria</taxon>
        <taxon>Pseudomonadati</taxon>
        <taxon>Planctomycetota</taxon>
        <taxon>Planctomycetia</taxon>
        <taxon>Pirellulales</taxon>
        <taxon>Pirellulaceae</taxon>
        <taxon>Blastopirellula</taxon>
    </lineage>
</organism>
<dbReference type="GO" id="GO:0051082">
    <property type="term" value="F:unfolded protein binding"/>
    <property type="evidence" value="ECO:0007669"/>
    <property type="project" value="TreeGrafter"/>
</dbReference>
<evidence type="ECO:0000256" key="1">
    <source>
        <dbReference type="ARBA" id="ARBA00006975"/>
    </source>
</evidence>
<dbReference type="Proteomes" id="UP000239388">
    <property type="component" value="Unassembled WGS sequence"/>
</dbReference>